<evidence type="ECO:0000313" key="2">
    <source>
        <dbReference type="EMBL" id="CAI5773222.1"/>
    </source>
</evidence>
<feature type="transmembrane region" description="Helical" evidence="1">
    <location>
        <begin position="26"/>
        <end position="45"/>
    </location>
</feature>
<name>A0AA35K7L0_9SAUR</name>
<evidence type="ECO:0000256" key="1">
    <source>
        <dbReference type="SAM" id="Phobius"/>
    </source>
</evidence>
<proteinExistence type="predicted"/>
<keyword evidence="3" id="KW-1185">Reference proteome</keyword>
<keyword evidence="1" id="KW-0472">Membrane</keyword>
<evidence type="ECO:0000313" key="3">
    <source>
        <dbReference type="Proteomes" id="UP001178461"/>
    </source>
</evidence>
<dbReference type="AlphaFoldDB" id="A0AA35K7L0"/>
<organism evidence="2 3">
    <name type="scientific">Podarcis lilfordi</name>
    <name type="common">Lilford's wall lizard</name>
    <dbReference type="NCBI Taxonomy" id="74358"/>
    <lineage>
        <taxon>Eukaryota</taxon>
        <taxon>Metazoa</taxon>
        <taxon>Chordata</taxon>
        <taxon>Craniata</taxon>
        <taxon>Vertebrata</taxon>
        <taxon>Euteleostomi</taxon>
        <taxon>Lepidosauria</taxon>
        <taxon>Squamata</taxon>
        <taxon>Bifurcata</taxon>
        <taxon>Unidentata</taxon>
        <taxon>Episquamata</taxon>
        <taxon>Laterata</taxon>
        <taxon>Lacertibaenia</taxon>
        <taxon>Lacertidae</taxon>
        <taxon>Podarcis</taxon>
    </lineage>
</organism>
<gene>
    <name evidence="2" type="ORF">PODLI_1B022216</name>
</gene>
<keyword evidence="1" id="KW-1133">Transmembrane helix</keyword>
<dbReference type="EMBL" id="OX395129">
    <property type="protein sequence ID" value="CAI5773222.1"/>
    <property type="molecule type" value="Genomic_DNA"/>
</dbReference>
<reference evidence="2" key="1">
    <citation type="submission" date="2022-12" db="EMBL/GenBank/DDBJ databases">
        <authorList>
            <person name="Alioto T."/>
            <person name="Alioto T."/>
            <person name="Gomez Garrido J."/>
        </authorList>
    </citation>
    <scope>NUCLEOTIDE SEQUENCE</scope>
</reference>
<dbReference type="Proteomes" id="UP001178461">
    <property type="component" value="Chromosome 4"/>
</dbReference>
<keyword evidence="1" id="KW-0812">Transmembrane</keyword>
<protein>
    <submittedName>
        <fullName evidence="2">Uncharacterized protein</fullName>
    </submittedName>
</protein>
<accession>A0AA35K7L0</accession>
<sequence length="97" mass="11298">MAGWRVKRGEPICYPRLLAFSTFPSLLIPPPFAFLTVAFHLWLSLPRAAHSARSVTFQFNTRCKAFRTWRIVNSAYRNPLKLCLLILMTWTWLSVVE</sequence>